<organism evidence="1">
    <name type="scientific">marine sediment metagenome</name>
    <dbReference type="NCBI Taxonomy" id="412755"/>
    <lineage>
        <taxon>unclassified sequences</taxon>
        <taxon>metagenomes</taxon>
        <taxon>ecological metagenomes</taxon>
    </lineage>
</organism>
<evidence type="ECO:0000313" key="1">
    <source>
        <dbReference type="EMBL" id="KKM01102.1"/>
    </source>
</evidence>
<gene>
    <name evidence="1" type="ORF">LCGC14_1797850</name>
</gene>
<feature type="non-terminal residue" evidence="1">
    <location>
        <position position="1"/>
    </location>
</feature>
<sequence>VEGAMTKRKEFDNWLVGKLNTILPAISDMNDLTIEDSVARVRALMEGMAENPYKKE</sequence>
<dbReference type="EMBL" id="LAZR01017273">
    <property type="protein sequence ID" value="KKM01102.1"/>
    <property type="molecule type" value="Genomic_DNA"/>
</dbReference>
<reference evidence="1" key="1">
    <citation type="journal article" date="2015" name="Nature">
        <title>Complex archaea that bridge the gap between prokaryotes and eukaryotes.</title>
        <authorList>
            <person name="Spang A."/>
            <person name="Saw J.H."/>
            <person name="Jorgensen S.L."/>
            <person name="Zaremba-Niedzwiedzka K."/>
            <person name="Martijn J."/>
            <person name="Lind A.E."/>
            <person name="van Eijk R."/>
            <person name="Schleper C."/>
            <person name="Guy L."/>
            <person name="Ettema T.J."/>
        </authorList>
    </citation>
    <scope>NUCLEOTIDE SEQUENCE</scope>
</reference>
<comment type="caution">
    <text evidence="1">The sequence shown here is derived from an EMBL/GenBank/DDBJ whole genome shotgun (WGS) entry which is preliminary data.</text>
</comment>
<accession>A0A0F9HD85</accession>
<protein>
    <submittedName>
        <fullName evidence="1">Uncharacterized protein</fullName>
    </submittedName>
</protein>
<proteinExistence type="predicted"/>
<dbReference type="AlphaFoldDB" id="A0A0F9HD85"/>
<name>A0A0F9HD85_9ZZZZ</name>